<name>A0ABT2PN47_9BURK</name>
<dbReference type="Pfam" id="PF00589">
    <property type="entry name" value="Phage_integrase"/>
    <property type="match status" value="1"/>
</dbReference>
<keyword evidence="2" id="KW-0233">DNA recombination</keyword>
<evidence type="ECO:0000256" key="2">
    <source>
        <dbReference type="ARBA" id="ARBA00023172"/>
    </source>
</evidence>
<organism evidence="4 5">
    <name type="scientific">Acidovorax bellezanensis</name>
    <dbReference type="NCBI Taxonomy" id="2976702"/>
    <lineage>
        <taxon>Bacteria</taxon>
        <taxon>Pseudomonadati</taxon>
        <taxon>Pseudomonadota</taxon>
        <taxon>Betaproteobacteria</taxon>
        <taxon>Burkholderiales</taxon>
        <taxon>Comamonadaceae</taxon>
        <taxon>Acidovorax</taxon>
    </lineage>
</organism>
<keyword evidence="5" id="KW-1185">Reference proteome</keyword>
<dbReference type="Gene3D" id="1.10.150.130">
    <property type="match status" value="1"/>
</dbReference>
<dbReference type="InterPro" id="IPR013762">
    <property type="entry name" value="Integrase-like_cat_sf"/>
</dbReference>
<dbReference type="Gene3D" id="1.10.443.10">
    <property type="entry name" value="Intergrase catalytic core"/>
    <property type="match status" value="1"/>
</dbReference>
<accession>A0ABT2PN47</accession>
<dbReference type="CDD" id="cd00397">
    <property type="entry name" value="DNA_BRE_C"/>
    <property type="match status" value="1"/>
</dbReference>
<dbReference type="SUPFAM" id="SSF56349">
    <property type="entry name" value="DNA breaking-rejoining enzymes"/>
    <property type="match status" value="1"/>
</dbReference>
<dbReference type="EMBL" id="JAODYH010000007">
    <property type="protein sequence ID" value="MCT9811902.1"/>
    <property type="molecule type" value="Genomic_DNA"/>
</dbReference>
<gene>
    <name evidence="4" type="ORF">N0K08_14750</name>
</gene>
<dbReference type="Proteomes" id="UP001525968">
    <property type="component" value="Unassembled WGS sequence"/>
</dbReference>
<evidence type="ECO:0000313" key="4">
    <source>
        <dbReference type="EMBL" id="MCT9811902.1"/>
    </source>
</evidence>
<dbReference type="InterPro" id="IPR010998">
    <property type="entry name" value="Integrase_recombinase_N"/>
</dbReference>
<evidence type="ECO:0000313" key="5">
    <source>
        <dbReference type="Proteomes" id="UP001525968"/>
    </source>
</evidence>
<feature type="domain" description="Tyr recombinase" evidence="3">
    <location>
        <begin position="143"/>
        <end position="349"/>
    </location>
</feature>
<evidence type="ECO:0000256" key="1">
    <source>
        <dbReference type="ARBA" id="ARBA00023125"/>
    </source>
</evidence>
<proteinExistence type="predicted"/>
<reference evidence="4 5" key="1">
    <citation type="submission" date="2022-09" db="EMBL/GenBank/DDBJ databases">
        <title>Draft genome of isolate Be4.</title>
        <authorList>
            <person name="Sanchez-Castro I."/>
            <person name="Martinez-Rodriguez P."/>
            <person name="Descostes M."/>
            <person name="Merroun M."/>
        </authorList>
    </citation>
    <scope>NUCLEOTIDE SEQUENCE [LARGE SCALE GENOMIC DNA]</scope>
    <source>
        <strain evidence="4 5">Be4</strain>
    </source>
</reference>
<dbReference type="PROSITE" id="PS51898">
    <property type="entry name" value="TYR_RECOMBINASE"/>
    <property type="match status" value="1"/>
</dbReference>
<sequence length="349" mass="38370">MSSFANPDSSVASPALAMPSASELFEHWLHGRSTDPWAPLTAEAAKPYRFIWGAWCKFLQAHLDGQGQPVAAVPWQEATPVQVLHFINHIPQTAKGRKVSDITRRRYWRVLDRVYDHALFQGWLASNPVHAVAAAERPPSEDPKGAILSEAMWQAGIASIPAGDDLIGARDRAVLMLLFELGLAPEELRMLHLDSVLYSDPAETNADARIVAMHIDGLRENQQRTLAISDSLARALAHWLKARSHYPSMQGEASLFCSRKSPMLSNHTLLHLVTKTLAQAAQSAGLPTPARLGPQIVRNTAIVRWLNAGMALPEVVERAGLKNTNGLLHLRDLVTTEARSLLTQSARPF</sequence>
<keyword evidence="1" id="KW-0238">DNA-binding</keyword>
<dbReference type="RefSeq" id="WP_261501150.1">
    <property type="nucleotide sequence ID" value="NZ_JAODYH010000007.1"/>
</dbReference>
<dbReference type="InterPro" id="IPR011010">
    <property type="entry name" value="DNA_brk_join_enz"/>
</dbReference>
<evidence type="ECO:0000259" key="3">
    <source>
        <dbReference type="PROSITE" id="PS51898"/>
    </source>
</evidence>
<dbReference type="InterPro" id="IPR002104">
    <property type="entry name" value="Integrase_catalytic"/>
</dbReference>
<protein>
    <submittedName>
        <fullName evidence="4">Site-specific integrase</fullName>
    </submittedName>
</protein>
<comment type="caution">
    <text evidence="4">The sequence shown here is derived from an EMBL/GenBank/DDBJ whole genome shotgun (WGS) entry which is preliminary data.</text>
</comment>